<evidence type="ECO:0008006" key="2">
    <source>
        <dbReference type="Google" id="ProtNLM"/>
    </source>
</evidence>
<reference evidence="1" key="1">
    <citation type="submission" date="2018-05" db="EMBL/GenBank/DDBJ databases">
        <authorList>
            <person name="Lanie J.A."/>
            <person name="Ng W.-L."/>
            <person name="Kazmierczak K.M."/>
            <person name="Andrzejewski T.M."/>
            <person name="Davidsen T.M."/>
            <person name="Wayne K.J."/>
            <person name="Tettelin H."/>
            <person name="Glass J.I."/>
            <person name="Rusch D."/>
            <person name="Podicherti R."/>
            <person name="Tsui H.-C.T."/>
            <person name="Winkler M.E."/>
        </authorList>
    </citation>
    <scope>NUCLEOTIDE SEQUENCE</scope>
</reference>
<evidence type="ECO:0000313" key="1">
    <source>
        <dbReference type="EMBL" id="SUZ69258.1"/>
    </source>
</evidence>
<dbReference type="InterPro" id="IPR032466">
    <property type="entry name" value="Metal_Hydrolase"/>
</dbReference>
<dbReference type="InterPro" id="IPR046249">
    <property type="entry name" value="DUF6282"/>
</dbReference>
<dbReference type="Pfam" id="PF19799">
    <property type="entry name" value="DUF6282"/>
    <property type="match status" value="1"/>
</dbReference>
<organism evidence="1">
    <name type="scientific">marine metagenome</name>
    <dbReference type="NCBI Taxonomy" id="408172"/>
    <lineage>
        <taxon>unclassified sequences</taxon>
        <taxon>metagenomes</taxon>
        <taxon>ecological metagenomes</taxon>
    </lineage>
</organism>
<dbReference type="Gene3D" id="3.20.20.140">
    <property type="entry name" value="Metal-dependent hydrolases"/>
    <property type="match status" value="1"/>
</dbReference>
<dbReference type="SUPFAM" id="SSF51556">
    <property type="entry name" value="Metallo-dependent hydrolases"/>
    <property type="match status" value="1"/>
</dbReference>
<proteinExistence type="predicted"/>
<gene>
    <name evidence="1" type="ORF">METZ01_LOCUS22112</name>
</gene>
<protein>
    <recommendedName>
        <fullName evidence="2">Amidohydrolase-related domain-containing protein</fullName>
    </recommendedName>
</protein>
<accession>A0A381PS03</accession>
<dbReference type="AlphaFoldDB" id="A0A381PS03"/>
<name>A0A381PS03_9ZZZZ</name>
<dbReference type="EMBL" id="UINC01001057">
    <property type="protein sequence ID" value="SUZ69258.1"/>
    <property type="molecule type" value="Genomic_DNA"/>
</dbReference>
<sequence length="305" mass="34161">MNLLASEREQLVENLLVGAIDLHCHSGPSVMPRSIDHLEIAREASKVGMKALLFKDHYYSVTPVTQLLMKHFQDLNVELLSGVPLNNTSGGFNRYAVDHGIKLGANLVWMPTFSAANHIRAHQQDKDFEKKFPTTKEKMLEPIPLSILDDSKKLLDEVKFILDLIAENDLVLSSGHLHISEIWVLFDEAKKRGVKRLLCNHPTYIIGASYDDITELVKLGSYIEHSMCMFVEKSKYQFYSPEELDQMIKAAGIEKTILGSDLGQVGNPSPVDGFRGVINMCLDLGYTKEDVHQLVAANAAKLMKI</sequence>